<keyword evidence="3" id="KW-1185">Reference proteome</keyword>
<dbReference type="OrthoDB" id="41894at2759"/>
<name>A0A9W7KUZ8_9STRA</name>
<feature type="transmembrane region" description="Helical" evidence="1">
    <location>
        <begin position="56"/>
        <end position="74"/>
    </location>
</feature>
<feature type="transmembrane region" description="Helical" evidence="1">
    <location>
        <begin position="86"/>
        <end position="106"/>
    </location>
</feature>
<protein>
    <submittedName>
        <fullName evidence="2">Uncharacterized protein</fullName>
    </submittedName>
</protein>
<keyword evidence="1" id="KW-0812">Transmembrane</keyword>
<feature type="transmembrane region" description="Helical" evidence="1">
    <location>
        <begin position="230"/>
        <end position="252"/>
    </location>
</feature>
<feature type="transmembrane region" description="Helical" evidence="1">
    <location>
        <begin position="158"/>
        <end position="181"/>
    </location>
</feature>
<feature type="transmembrane region" description="Helical" evidence="1">
    <location>
        <begin position="118"/>
        <end position="138"/>
    </location>
</feature>
<gene>
    <name evidence="2" type="ORF">TrLO_g12975</name>
</gene>
<reference evidence="3" key="1">
    <citation type="journal article" date="2023" name="Commun. Biol.">
        <title>Genome analysis of Parmales, the sister group of diatoms, reveals the evolutionary specialization of diatoms from phago-mixotrophs to photoautotrophs.</title>
        <authorList>
            <person name="Ban H."/>
            <person name="Sato S."/>
            <person name="Yoshikawa S."/>
            <person name="Yamada K."/>
            <person name="Nakamura Y."/>
            <person name="Ichinomiya M."/>
            <person name="Sato N."/>
            <person name="Blanc-Mathieu R."/>
            <person name="Endo H."/>
            <person name="Kuwata A."/>
            <person name="Ogata H."/>
        </authorList>
    </citation>
    <scope>NUCLEOTIDE SEQUENCE [LARGE SCALE GENOMIC DNA]</scope>
    <source>
        <strain evidence="3">NIES 3700</strain>
    </source>
</reference>
<organism evidence="2 3">
    <name type="scientific">Triparma laevis f. longispina</name>
    <dbReference type="NCBI Taxonomy" id="1714387"/>
    <lineage>
        <taxon>Eukaryota</taxon>
        <taxon>Sar</taxon>
        <taxon>Stramenopiles</taxon>
        <taxon>Ochrophyta</taxon>
        <taxon>Bolidophyceae</taxon>
        <taxon>Parmales</taxon>
        <taxon>Triparmaceae</taxon>
        <taxon>Triparma</taxon>
    </lineage>
</organism>
<keyword evidence="1" id="KW-1133">Transmembrane helix</keyword>
<evidence type="ECO:0000256" key="1">
    <source>
        <dbReference type="SAM" id="Phobius"/>
    </source>
</evidence>
<evidence type="ECO:0000313" key="3">
    <source>
        <dbReference type="Proteomes" id="UP001165122"/>
    </source>
</evidence>
<dbReference type="AlphaFoldDB" id="A0A9W7KUZ8"/>
<feature type="transmembrane region" description="Helical" evidence="1">
    <location>
        <begin position="201"/>
        <end position="224"/>
    </location>
</feature>
<comment type="caution">
    <text evidence="2">The sequence shown here is derived from an EMBL/GenBank/DDBJ whole genome shotgun (WGS) entry which is preliminary data.</text>
</comment>
<feature type="transmembrane region" description="Helical" evidence="1">
    <location>
        <begin position="264"/>
        <end position="283"/>
    </location>
</feature>
<evidence type="ECO:0000313" key="2">
    <source>
        <dbReference type="EMBL" id="GMI12529.1"/>
    </source>
</evidence>
<proteinExistence type="predicted"/>
<sequence length="302" mass="35130">MEKSYCKLSLLSYNVNSCLNCQGLLKPEPWLIFPEDKGSIGGFFDFVPEYLRVGPWFFLAPVFVLAYTLFIFYLKPPINLASTDPQLYSFPHIFSLVSTFNGCHILHMILSKTGPAPLVTFTIISWTILTFRGFLAFLNPFYPIPFLSTLSSSLRFPALVAATVTFVIWNFVLAPIFYTFWSKGEEAKKKFKNWNTQYHMIHIHFLNYPIAIVSCVLTCENVLFTEVDLWISYFVLFMYACLYLFILDRIGVHLYPVFSPRSKFSCFTWLTVFGLYYATFNFWNFVIEGQYLRDVVTPLFSK</sequence>
<dbReference type="Proteomes" id="UP001165122">
    <property type="component" value="Unassembled WGS sequence"/>
</dbReference>
<keyword evidence="1" id="KW-0472">Membrane</keyword>
<accession>A0A9W7KUZ8</accession>
<dbReference type="EMBL" id="BRXW01000178">
    <property type="protein sequence ID" value="GMI12529.1"/>
    <property type="molecule type" value="Genomic_DNA"/>
</dbReference>